<dbReference type="Proteomes" id="UP000190166">
    <property type="component" value="Unassembled WGS sequence"/>
</dbReference>
<organism evidence="1 2">
    <name type="scientific">Chitinophaga ginsengisegetis</name>
    <dbReference type="NCBI Taxonomy" id="393003"/>
    <lineage>
        <taxon>Bacteria</taxon>
        <taxon>Pseudomonadati</taxon>
        <taxon>Bacteroidota</taxon>
        <taxon>Chitinophagia</taxon>
        <taxon>Chitinophagales</taxon>
        <taxon>Chitinophagaceae</taxon>
        <taxon>Chitinophaga</taxon>
    </lineage>
</organism>
<reference evidence="2" key="1">
    <citation type="submission" date="2017-02" db="EMBL/GenBank/DDBJ databases">
        <authorList>
            <person name="Varghese N."/>
            <person name="Submissions S."/>
        </authorList>
    </citation>
    <scope>NUCLEOTIDE SEQUENCE [LARGE SCALE GENOMIC DNA]</scope>
    <source>
        <strain evidence="2">DSM 18108</strain>
    </source>
</reference>
<dbReference type="AlphaFoldDB" id="A0A1T5N569"/>
<accession>A0A1T5N569</accession>
<dbReference type="EMBL" id="FUZZ01000001">
    <property type="protein sequence ID" value="SKC95393.1"/>
    <property type="molecule type" value="Genomic_DNA"/>
</dbReference>
<evidence type="ECO:0000313" key="2">
    <source>
        <dbReference type="Proteomes" id="UP000190166"/>
    </source>
</evidence>
<gene>
    <name evidence="1" type="ORF">SAMN05660461_0368</name>
</gene>
<protein>
    <submittedName>
        <fullName evidence="1">Uncharacterized protein</fullName>
    </submittedName>
</protein>
<dbReference type="RefSeq" id="WP_079467707.1">
    <property type="nucleotide sequence ID" value="NZ_FUZZ01000001.1"/>
</dbReference>
<sequence length="78" mass="9312">MVAVIIVLSLLLLLGWAILYHHFKALRIANINLVKQAQKEASLQYQLREAREKYCKLEEKLRKVQYELHNEKRTENHL</sequence>
<keyword evidence="2" id="KW-1185">Reference proteome</keyword>
<evidence type="ECO:0000313" key="1">
    <source>
        <dbReference type="EMBL" id="SKC95393.1"/>
    </source>
</evidence>
<name>A0A1T5N569_9BACT</name>
<proteinExistence type="predicted"/>